<gene>
    <name evidence="2" type="ORF">AAFF_G00151360</name>
</gene>
<evidence type="ECO:0000313" key="3">
    <source>
        <dbReference type="Proteomes" id="UP001221898"/>
    </source>
</evidence>
<accession>A0AAD7W8V0</accession>
<feature type="compositionally biased region" description="Basic and acidic residues" evidence="1">
    <location>
        <begin position="62"/>
        <end position="71"/>
    </location>
</feature>
<dbReference type="EMBL" id="JAINUG010000207">
    <property type="protein sequence ID" value="KAJ8387705.1"/>
    <property type="molecule type" value="Genomic_DNA"/>
</dbReference>
<evidence type="ECO:0000313" key="2">
    <source>
        <dbReference type="EMBL" id="KAJ8387705.1"/>
    </source>
</evidence>
<sequence length="96" mass="10119">MRASPARDGEQRRVLLQEKSYKPLLLSAPQVSPPLPPPRCDLSAAPGGSAVAAQLRAARQNARKDGVSERRGRGRLTTDGISSAKKINTSIGASSD</sequence>
<reference evidence="2" key="1">
    <citation type="journal article" date="2023" name="Science">
        <title>Genome structures resolve the early diversification of teleost fishes.</title>
        <authorList>
            <person name="Parey E."/>
            <person name="Louis A."/>
            <person name="Montfort J."/>
            <person name="Bouchez O."/>
            <person name="Roques C."/>
            <person name="Iampietro C."/>
            <person name="Lluch J."/>
            <person name="Castinel A."/>
            <person name="Donnadieu C."/>
            <person name="Desvignes T."/>
            <person name="Floi Bucao C."/>
            <person name="Jouanno E."/>
            <person name="Wen M."/>
            <person name="Mejri S."/>
            <person name="Dirks R."/>
            <person name="Jansen H."/>
            <person name="Henkel C."/>
            <person name="Chen W.J."/>
            <person name="Zahm M."/>
            <person name="Cabau C."/>
            <person name="Klopp C."/>
            <person name="Thompson A.W."/>
            <person name="Robinson-Rechavi M."/>
            <person name="Braasch I."/>
            <person name="Lecointre G."/>
            <person name="Bobe J."/>
            <person name="Postlethwait J.H."/>
            <person name="Berthelot C."/>
            <person name="Roest Crollius H."/>
            <person name="Guiguen Y."/>
        </authorList>
    </citation>
    <scope>NUCLEOTIDE SEQUENCE</scope>
    <source>
        <strain evidence="2">NC1722</strain>
    </source>
</reference>
<name>A0AAD7W8V0_9TELE</name>
<comment type="caution">
    <text evidence="2">The sequence shown here is derived from an EMBL/GenBank/DDBJ whole genome shotgun (WGS) entry which is preliminary data.</text>
</comment>
<proteinExistence type="predicted"/>
<dbReference type="Proteomes" id="UP001221898">
    <property type="component" value="Unassembled WGS sequence"/>
</dbReference>
<keyword evidence="3" id="KW-1185">Reference proteome</keyword>
<organism evidence="2 3">
    <name type="scientific">Aldrovandia affinis</name>
    <dbReference type="NCBI Taxonomy" id="143900"/>
    <lineage>
        <taxon>Eukaryota</taxon>
        <taxon>Metazoa</taxon>
        <taxon>Chordata</taxon>
        <taxon>Craniata</taxon>
        <taxon>Vertebrata</taxon>
        <taxon>Euteleostomi</taxon>
        <taxon>Actinopterygii</taxon>
        <taxon>Neopterygii</taxon>
        <taxon>Teleostei</taxon>
        <taxon>Notacanthiformes</taxon>
        <taxon>Halosauridae</taxon>
        <taxon>Aldrovandia</taxon>
    </lineage>
</organism>
<protein>
    <submittedName>
        <fullName evidence="2">Uncharacterized protein</fullName>
    </submittedName>
</protein>
<feature type="compositionally biased region" description="Polar residues" evidence="1">
    <location>
        <begin position="79"/>
        <end position="96"/>
    </location>
</feature>
<evidence type="ECO:0000256" key="1">
    <source>
        <dbReference type="SAM" id="MobiDB-lite"/>
    </source>
</evidence>
<feature type="region of interest" description="Disordered" evidence="1">
    <location>
        <begin position="57"/>
        <end position="96"/>
    </location>
</feature>
<dbReference type="AlphaFoldDB" id="A0AAD7W8V0"/>